<dbReference type="GO" id="GO:0030150">
    <property type="term" value="P:protein import into mitochondrial matrix"/>
    <property type="evidence" value="ECO:0007669"/>
    <property type="project" value="UniProtKB-UniRule"/>
</dbReference>
<evidence type="ECO:0000256" key="12">
    <source>
        <dbReference type="RuleBase" id="RU367146"/>
    </source>
</evidence>
<evidence type="ECO:0000313" key="13">
    <source>
        <dbReference type="EMBL" id="CAA7270928.1"/>
    </source>
</evidence>
<dbReference type="GO" id="GO:0001405">
    <property type="term" value="C:PAM complex, Tim23 associated import motor"/>
    <property type="evidence" value="ECO:0007669"/>
    <property type="project" value="UniProtKB-UniRule"/>
</dbReference>
<keyword evidence="14" id="KW-1185">Reference proteome</keyword>
<protein>
    <recommendedName>
        <fullName evidence="12">Presequence translocated-associated motor subunit PAM17</fullName>
    </recommendedName>
</protein>
<keyword evidence="10 12" id="KW-0496">Mitochondrion</keyword>
<accession>A0A8S0WCQ6</accession>
<evidence type="ECO:0000313" key="14">
    <source>
        <dbReference type="Proteomes" id="UP000467700"/>
    </source>
</evidence>
<dbReference type="OrthoDB" id="5970083at2759"/>
<comment type="subcellular location">
    <subcellularLocation>
        <location evidence="1 12">Mitochondrion inner membrane</location>
        <topology evidence="1 12">Multi-pass membrane protein</topology>
    </subcellularLocation>
</comment>
<keyword evidence="3 12" id="KW-0813">Transport</keyword>
<evidence type="ECO:0000256" key="9">
    <source>
        <dbReference type="ARBA" id="ARBA00023010"/>
    </source>
</evidence>
<dbReference type="Pfam" id="PF08566">
    <property type="entry name" value="Pam17"/>
    <property type="match status" value="1"/>
</dbReference>
<feature type="transmembrane region" description="Helical" evidence="12">
    <location>
        <begin position="101"/>
        <end position="120"/>
    </location>
</feature>
<name>A0A8S0WCQ6_CYCAE</name>
<feature type="transmembrane region" description="Helical" evidence="12">
    <location>
        <begin position="135"/>
        <end position="161"/>
    </location>
</feature>
<comment type="caution">
    <text evidence="13">The sequence shown here is derived from an EMBL/GenBank/DDBJ whole genome shotgun (WGS) entry which is preliminary data.</text>
</comment>
<keyword evidence="5 12" id="KW-0999">Mitochondrion inner membrane</keyword>
<dbReference type="AlphaFoldDB" id="A0A8S0WCQ6"/>
<evidence type="ECO:0000256" key="11">
    <source>
        <dbReference type="ARBA" id="ARBA00023136"/>
    </source>
</evidence>
<keyword evidence="8 12" id="KW-1133">Transmembrane helix</keyword>
<evidence type="ECO:0000256" key="6">
    <source>
        <dbReference type="ARBA" id="ARBA00022927"/>
    </source>
</evidence>
<evidence type="ECO:0000256" key="7">
    <source>
        <dbReference type="ARBA" id="ARBA00022946"/>
    </source>
</evidence>
<evidence type="ECO:0000256" key="1">
    <source>
        <dbReference type="ARBA" id="ARBA00004448"/>
    </source>
</evidence>
<comment type="subunit">
    <text evidence="12">Component of the PAM complex.</text>
</comment>
<organism evidence="13 14">
    <name type="scientific">Cyclocybe aegerita</name>
    <name type="common">Black poplar mushroom</name>
    <name type="synonym">Agrocybe aegerita</name>
    <dbReference type="NCBI Taxonomy" id="1973307"/>
    <lineage>
        <taxon>Eukaryota</taxon>
        <taxon>Fungi</taxon>
        <taxon>Dikarya</taxon>
        <taxon>Basidiomycota</taxon>
        <taxon>Agaricomycotina</taxon>
        <taxon>Agaricomycetes</taxon>
        <taxon>Agaricomycetidae</taxon>
        <taxon>Agaricales</taxon>
        <taxon>Agaricineae</taxon>
        <taxon>Bolbitiaceae</taxon>
        <taxon>Cyclocybe</taxon>
    </lineage>
</organism>
<dbReference type="InterPro" id="IPR013875">
    <property type="entry name" value="Pam17"/>
</dbReference>
<keyword evidence="11 12" id="KW-0472">Membrane</keyword>
<evidence type="ECO:0000256" key="5">
    <source>
        <dbReference type="ARBA" id="ARBA00022792"/>
    </source>
</evidence>
<evidence type="ECO:0000256" key="4">
    <source>
        <dbReference type="ARBA" id="ARBA00022692"/>
    </source>
</evidence>
<evidence type="ECO:0000256" key="3">
    <source>
        <dbReference type="ARBA" id="ARBA00022448"/>
    </source>
</evidence>
<proteinExistence type="inferred from homology"/>
<evidence type="ECO:0000256" key="2">
    <source>
        <dbReference type="ARBA" id="ARBA00006837"/>
    </source>
</evidence>
<keyword evidence="4 12" id="KW-0812">Transmembrane</keyword>
<keyword evidence="9 12" id="KW-0811">Translocation</keyword>
<dbReference type="EMBL" id="CACVBS010000101">
    <property type="protein sequence ID" value="CAA7270928.1"/>
    <property type="molecule type" value="Genomic_DNA"/>
</dbReference>
<dbReference type="PANTHER" id="PTHR28021:SF1">
    <property type="entry name" value="PRESEQUENCE TRANSLOCATED-ASSOCIATED MOTOR SUBUNIT PAM17, MITOCHONDRIAL"/>
    <property type="match status" value="1"/>
</dbReference>
<comment type="similarity">
    <text evidence="2 12">Belongs to the PAM17 family.</text>
</comment>
<evidence type="ECO:0000256" key="10">
    <source>
        <dbReference type="ARBA" id="ARBA00023128"/>
    </source>
</evidence>
<reference evidence="13 14" key="1">
    <citation type="submission" date="2020-01" db="EMBL/GenBank/DDBJ databases">
        <authorList>
            <person name="Gupta K D."/>
        </authorList>
    </citation>
    <scope>NUCLEOTIDE SEQUENCE [LARGE SCALE GENOMIC DNA]</scope>
</reference>
<keyword evidence="7" id="KW-0809">Transit peptide</keyword>
<gene>
    <name evidence="13" type="ORF">AAE3_LOCUS13281</name>
</gene>
<dbReference type="PANTHER" id="PTHR28021">
    <property type="entry name" value="PRESEQUENCE TRANSLOCATED-ASSOCIATED MOTOR SUBUNIT PAM17, MITOCHONDRIAL"/>
    <property type="match status" value="1"/>
</dbReference>
<dbReference type="Proteomes" id="UP000467700">
    <property type="component" value="Unassembled WGS sequence"/>
</dbReference>
<evidence type="ECO:0000256" key="8">
    <source>
        <dbReference type="ARBA" id="ARBA00022989"/>
    </source>
</evidence>
<comment type="function">
    <text evidence="12">Component of the PAM complex, a complex required for the translocation of transit peptide-containing proteins from the inner membrane into the mitochondrial matrix in an ATP-dependent manner.</text>
</comment>
<keyword evidence="6 12" id="KW-0653">Protein transport</keyword>
<sequence>MLPAPISIAALYHVILDHTSFRICTVIQLCQNSTLMEACLLRGFGLSARSRVFTARKVSLAFSRAKSTAPKAKSATEGLAKSLTWPEYLAIRRSKRKWQTAATVPCAILGFAGGVLYFGTRETDPLKPIFGIDPFFFYGFCTLGCVLAGAVVGPSFGTAIWRYTHRQVAPLIDAKDHEFFQRIAKNRVDASLQSPTNPVPDYYGERIGSLHEYRNWLRDQARYKRKALLPEEL</sequence>